<dbReference type="AlphaFoldDB" id="A0A1G2I300"/>
<dbReference type="Proteomes" id="UP000178820">
    <property type="component" value="Unassembled WGS sequence"/>
</dbReference>
<name>A0A1G2I300_9BACT</name>
<proteinExistence type="predicted"/>
<accession>A0A1G2I300</accession>
<comment type="caution">
    <text evidence="1">The sequence shown here is derived from an EMBL/GenBank/DDBJ whole genome shotgun (WGS) entry which is preliminary data.</text>
</comment>
<dbReference type="EMBL" id="MHOT01000022">
    <property type="protein sequence ID" value="OGZ68438.1"/>
    <property type="molecule type" value="Genomic_DNA"/>
</dbReference>
<organism evidence="1 2">
    <name type="scientific">Candidatus Staskawiczbacteria bacterium RIFCSPHIGHO2_02_FULL_42_22</name>
    <dbReference type="NCBI Taxonomy" id="1802207"/>
    <lineage>
        <taxon>Bacteria</taxon>
        <taxon>Candidatus Staskawicziibacteriota</taxon>
    </lineage>
</organism>
<reference evidence="1 2" key="1">
    <citation type="journal article" date="2016" name="Nat. Commun.">
        <title>Thousands of microbial genomes shed light on interconnected biogeochemical processes in an aquifer system.</title>
        <authorList>
            <person name="Anantharaman K."/>
            <person name="Brown C.T."/>
            <person name="Hug L.A."/>
            <person name="Sharon I."/>
            <person name="Castelle C.J."/>
            <person name="Probst A.J."/>
            <person name="Thomas B.C."/>
            <person name="Singh A."/>
            <person name="Wilkins M.J."/>
            <person name="Karaoz U."/>
            <person name="Brodie E.L."/>
            <person name="Williams K.H."/>
            <person name="Hubbard S.S."/>
            <person name="Banfield J.F."/>
        </authorList>
    </citation>
    <scope>NUCLEOTIDE SEQUENCE [LARGE SCALE GENOMIC DNA]</scope>
</reference>
<evidence type="ECO:0000313" key="2">
    <source>
        <dbReference type="Proteomes" id="UP000178820"/>
    </source>
</evidence>
<evidence type="ECO:0000313" key="1">
    <source>
        <dbReference type="EMBL" id="OGZ68438.1"/>
    </source>
</evidence>
<sequence>MIHQATVDATHPACGQICPGCEEKINVGEKVYLNELLPENMRYHHPNCSPCFDRREPRTEGECGTAGGRRIFKKPGFMGG</sequence>
<dbReference type="STRING" id="1802207.A3D44_00655"/>
<gene>
    <name evidence="1" type="ORF">A3D44_00655</name>
</gene>
<protein>
    <submittedName>
        <fullName evidence="1">Uncharacterized protein</fullName>
    </submittedName>
</protein>